<dbReference type="GO" id="GO:0008703">
    <property type="term" value="F:5-amino-6-(5-phosphoribosylamino)uracil reductase activity"/>
    <property type="evidence" value="ECO:0007669"/>
    <property type="project" value="InterPro"/>
</dbReference>
<reference evidence="2" key="1">
    <citation type="submission" date="2023-03" db="EMBL/GenBank/DDBJ databases">
        <title>Amycolatopsis taiwanensis NBRC 103393.</title>
        <authorList>
            <person name="Ichikawa N."/>
            <person name="Sato H."/>
            <person name="Tonouchi N."/>
        </authorList>
    </citation>
    <scope>NUCLEOTIDE SEQUENCE</scope>
    <source>
        <strain evidence="2">NBRC 103393</strain>
    </source>
</reference>
<gene>
    <name evidence="2" type="ORF">Atai01_41840</name>
</gene>
<dbReference type="PANTHER" id="PTHR38011:SF11">
    <property type="entry name" value="2,5-DIAMINO-6-RIBOSYLAMINO-4(3H)-PYRIMIDINONE 5'-PHOSPHATE REDUCTASE"/>
    <property type="match status" value="1"/>
</dbReference>
<dbReference type="SUPFAM" id="SSF53597">
    <property type="entry name" value="Dihydrofolate reductase-like"/>
    <property type="match status" value="1"/>
</dbReference>
<comment type="caution">
    <text evidence="2">The sequence shown here is derived from an EMBL/GenBank/DDBJ whole genome shotgun (WGS) entry which is preliminary data.</text>
</comment>
<evidence type="ECO:0000259" key="1">
    <source>
        <dbReference type="Pfam" id="PF01872"/>
    </source>
</evidence>
<dbReference type="Gene3D" id="3.40.430.10">
    <property type="entry name" value="Dihydrofolate Reductase, subunit A"/>
    <property type="match status" value="1"/>
</dbReference>
<dbReference type="PANTHER" id="PTHR38011">
    <property type="entry name" value="DIHYDROFOLATE REDUCTASE FAMILY PROTEIN (AFU_ORTHOLOGUE AFUA_8G06820)"/>
    <property type="match status" value="1"/>
</dbReference>
<dbReference type="Pfam" id="PF01872">
    <property type="entry name" value="RibD_C"/>
    <property type="match status" value="1"/>
</dbReference>
<protein>
    <submittedName>
        <fullName evidence="2">Deaminase</fullName>
    </submittedName>
</protein>
<name>A0A9W6VG98_9PSEU</name>
<dbReference type="InterPro" id="IPR024072">
    <property type="entry name" value="DHFR-like_dom_sf"/>
</dbReference>
<sequence>MRKLTYLVASTIDGYITGPDNGNPDFFLIEGDHAQPLRDEFPDMHPTHVRPLLGLDGVPNKHFDTVLQGRGSYEIGLRVGITNAYQHLRSIVFSTTMTQSPDPTVELVRTDPLAKVRELKQEDGMGIWLCGGGKLAAALRSEIDELVIKLNPVVAGDGIPLFNGAAFAPERYDLTDTKPYGSGVVVLTYRKRVV</sequence>
<dbReference type="Proteomes" id="UP001165136">
    <property type="component" value="Unassembled WGS sequence"/>
</dbReference>
<dbReference type="GO" id="GO:0009231">
    <property type="term" value="P:riboflavin biosynthetic process"/>
    <property type="evidence" value="ECO:0007669"/>
    <property type="project" value="InterPro"/>
</dbReference>
<organism evidence="2 3">
    <name type="scientific">Amycolatopsis taiwanensis</name>
    <dbReference type="NCBI Taxonomy" id="342230"/>
    <lineage>
        <taxon>Bacteria</taxon>
        <taxon>Bacillati</taxon>
        <taxon>Actinomycetota</taxon>
        <taxon>Actinomycetes</taxon>
        <taxon>Pseudonocardiales</taxon>
        <taxon>Pseudonocardiaceae</taxon>
        <taxon>Amycolatopsis</taxon>
    </lineage>
</organism>
<dbReference type="InterPro" id="IPR002734">
    <property type="entry name" value="RibDG_C"/>
</dbReference>
<feature type="domain" description="Bacterial bifunctional deaminase-reductase C-terminal" evidence="1">
    <location>
        <begin position="86"/>
        <end position="186"/>
    </location>
</feature>
<proteinExistence type="predicted"/>
<keyword evidence="3" id="KW-1185">Reference proteome</keyword>
<evidence type="ECO:0000313" key="3">
    <source>
        <dbReference type="Proteomes" id="UP001165136"/>
    </source>
</evidence>
<evidence type="ECO:0000313" key="2">
    <source>
        <dbReference type="EMBL" id="GLY67565.1"/>
    </source>
</evidence>
<dbReference type="InterPro" id="IPR050765">
    <property type="entry name" value="Riboflavin_Biosynth_HTPR"/>
</dbReference>
<dbReference type="AlphaFoldDB" id="A0A9W6VG98"/>
<dbReference type="RefSeq" id="WP_285487859.1">
    <property type="nucleotide sequence ID" value="NZ_BSTI01000008.1"/>
</dbReference>
<accession>A0A9W6VG98</accession>
<dbReference type="EMBL" id="BSTI01000008">
    <property type="protein sequence ID" value="GLY67565.1"/>
    <property type="molecule type" value="Genomic_DNA"/>
</dbReference>